<organism evidence="2 3">
    <name type="scientific">Lophiostoma macrostomum CBS 122681</name>
    <dbReference type="NCBI Taxonomy" id="1314788"/>
    <lineage>
        <taxon>Eukaryota</taxon>
        <taxon>Fungi</taxon>
        <taxon>Dikarya</taxon>
        <taxon>Ascomycota</taxon>
        <taxon>Pezizomycotina</taxon>
        <taxon>Dothideomycetes</taxon>
        <taxon>Pleosporomycetidae</taxon>
        <taxon>Pleosporales</taxon>
        <taxon>Lophiostomataceae</taxon>
        <taxon>Lophiostoma</taxon>
    </lineage>
</organism>
<gene>
    <name evidence="2" type="ORF">K491DRAFT_685612</name>
</gene>
<feature type="region of interest" description="Disordered" evidence="1">
    <location>
        <begin position="80"/>
        <end position="133"/>
    </location>
</feature>
<accession>A0A6A6SK31</accession>
<keyword evidence="3" id="KW-1185">Reference proteome</keyword>
<reference evidence="2" key="1">
    <citation type="journal article" date="2020" name="Stud. Mycol.">
        <title>101 Dothideomycetes genomes: a test case for predicting lifestyles and emergence of pathogens.</title>
        <authorList>
            <person name="Haridas S."/>
            <person name="Albert R."/>
            <person name="Binder M."/>
            <person name="Bloem J."/>
            <person name="Labutti K."/>
            <person name="Salamov A."/>
            <person name="Andreopoulos B."/>
            <person name="Baker S."/>
            <person name="Barry K."/>
            <person name="Bills G."/>
            <person name="Bluhm B."/>
            <person name="Cannon C."/>
            <person name="Castanera R."/>
            <person name="Culley D."/>
            <person name="Daum C."/>
            <person name="Ezra D."/>
            <person name="Gonzalez J."/>
            <person name="Henrissat B."/>
            <person name="Kuo A."/>
            <person name="Liang C."/>
            <person name="Lipzen A."/>
            <person name="Lutzoni F."/>
            <person name="Magnuson J."/>
            <person name="Mondo S."/>
            <person name="Nolan M."/>
            <person name="Ohm R."/>
            <person name="Pangilinan J."/>
            <person name="Park H.-J."/>
            <person name="Ramirez L."/>
            <person name="Alfaro M."/>
            <person name="Sun H."/>
            <person name="Tritt A."/>
            <person name="Yoshinaga Y."/>
            <person name="Zwiers L.-H."/>
            <person name="Turgeon B."/>
            <person name="Goodwin S."/>
            <person name="Spatafora J."/>
            <person name="Crous P."/>
            <person name="Grigoriev I."/>
        </authorList>
    </citation>
    <scope>NUCLEOTIDE SEQUENCE</scope>
    <source>
        <strain evidence="2">CBS 122681</strain>
    </source>
</reference>
<dbReference type="AlphaFoldDB" id="A0A6A6SK31"/>
<proteinExistence type="predicted"/>
<evidence type="ECO:0000256" key="1">
    <source>
        <dbReference type="SAM" id="MobiDB-lite"/>
    </source>
</evidence>
<protein>
    <submittedName>
        <fullName evidence="2">Uncharacterized protein</fullName>
    </submittedName>
</protein>
<dbReference type="Proteomes" id="UP000799324">
    <property type="component" value="Unassembled WGS sequence"/>
</dbReference>
<evidence type="ECO:0000313" key="2">
    <source>
        <dbReference type="EMBL" id="KAF2647337.1"/>
    </source>
</evidence>
<feature type="compositionally biased region" description="Acidic residues" evidence="1">
    <location>
        <begin position="92"/>
        <end position="105"/>
    </location>
</feature>
<sequence length="152" mass="16939">MAGDLAKIMGDPVAILSSSIPIHSKEQQVLRYGGVFTPNTLDLLRRYDETEIPAQREGVTSNEWESFIFCQPPLTLYTRKPGCEFSNTDQGGDNDEGNLEDDESDDKGTEEGQEESNNDGNESQVITGSVKDRKTSGINTHLMVFQFTFLRE</sequence>
<feature type="compositionally biased region" description="Polar residues" evidence="1">
    <location>
        <begin position="118"/>
        <end position="127"/>
    </location>
</feature>
<evidence type="ECO:0000313" key="3">
    <source>
        <dbReference type="Proteomes" id="UP000799324"/>
    </source>
</evidence>
<name>A0A6A6SK31_9PLEO</name>
<dbReference type="EMBL" id="MU004633">
    <property type="protein sequence ID" value="KAF2647337.1"/>
    <property type="molecule type" value="Genomic_DNA"/>
</dbReference>